<dbReference type="OrthoDB" id="4070760at2759"/>
<accession>A0A6C1EGF5</accession>
<gene>
    <name evidence="2" type="ORF">GRS66_010647</name>
</gene>
<feature type="compositionally biased region" description="Polar residues" evidence="1">
    <location>
        <begin position="437"/>
        <end position="463"/>
    </location>
</feature>
<feature type="region of interest" description="Disordered" evidence="1">
    <location>
        <begin position="559"/>
        <end position="603"/>
    </location>
</feature>
<reference evidence="2 3" key="1">
    <citation type="journal article" date="2019" name="BMC Genomics">
        <title>Chromosome level assembly and comparative genome analysis confirm lager-brewing yeasts originated from a single hybridization.</title>
        <authorList>
            <person name="Salazar A.N."/>
            <person name="Gorter de Vries A.R."/>
            <person name="van den Broek M."/>
            <person name="Brouwers N."/>
            <person name="de la Torre Cortes P."/>
            <person name="Kuijpers N.G.A."/>
            <person name="Daran J.G."/>
            <person name="Abeel T."/>
        </authorList>
    </citation>
    <scope>NUCLEOTIDE SEQUENCE [LARGE SCALE GENOMIC DNA]</scope>
    <source>
        <strain evidence="2 3">CBS 1483</strain>
    </source>
</reference>
<feature type="compositionally biased region" description="Polar residues" evidence="1">
    <location>
        <begin position="241"/>
        <end position="261"/>
    </location>
</feature>
<keyword evidence="3" id="KW-1185">Reference proteome</keyword>
<feature type="region of interest" description="Disordered" evidence="1">
    <location>
        <begin position="432"/>
        <end position="510"/>
    </location>
</feature>
<feature type="compositionally biased region" description="Polar residues" evidence="1">
    <location>
        <begin position="587"/>
        <end position="602"/>
    </location>
</feature>
<evidence type="ECO:0008006" key="4">
    <source>
        <dbReference type="Google" id="ProtNLM"/>
    </source>
</evidence>
<feature type="compositionally biased region" description="Polar residues" evidence="1">
    <location>
        <begin position="559"/>
        <end position="579"/>
    </location>
</feature>
<evidence type="ECO:0000313" key="2">
    <source>
        <dbReference type="EMBL" id="QID87951.1"/>
    </source>
</evidence>
<protein>
    <recommendedName>
        <fullName evidence="4">YOL036Wp-like protein</fullName>
    </recommendedName>
</protein>
<dbReference type="EMBL" id="CP049012">
    <property type="protein sequence ID" value="QID87951.1"/>
    <property type="molecule type" value="Genomic_DNA"/>
</dbReference>
<feature type="compositionally biased region" description="Polar residues" evidence="1">
    <location>
        <begin position="269"/>
        <end position="279"/>
    </location>
</feature>
<dbReference type="AlphaFoldDB" id="A0A6C1EGF5"/>
<feature type="compositionally biased region" description="Polar residues" evidence="1">
    <location>
        <begin position="13"/>
        <end position="27"/>
    </location>
</feature>
<feature type="compositionally biased region" description="Low complexity" evidence="1">
    <location>
        <begin position="28"/>
        <end position="45"/>
    </location>
</feature>
<dbReference type="Proteomes" id="UP000501346">
    <property type="component" value="Chromosome SeXV-SeVIII"/>
</dbReference>
<name>A0A6C1EGF5_SACPS</name>
<feature type="region of interest" description="Disordered" evidence="1">
    <location>
        <begin position="228"/>
        <end position="321"/>
    </location>
</feature>
<feature type="compositionally biased region" description="Polar residues" evidence="1">
    <location>
        <begin position="470"/>
        <end position="489"/>
    </location>
</feature>
<proteinExistence type="predicted"/>
<evidence type="ECO:0000256" key="1">
    <source>
        <dbReference type="SAM" id="MobiDB-lite"/>
    </source>
</evidence>
<feature type="region of interest" description="Disordered" evidence="1">
    <location>
        <begin position="1"/>
        <end position="82"/>
    </location>
</feature>
<evidence type="ECO:0000313" key="3">
    <source>
        <dbReference type="Proteomes" id="UP000501346"/>
    </source>
</evidence>
<organism evidence="2 3">
    <name type="scientific">Saccharomyces pastorianus</name>
    <name type="common">Lager yeast</name>
    <name type="synonym">Saccharomyces cerevisiae x Saccharomyces eubayanus</name>
    <dbReference type="NCBI Taxonomy" id="27292"/>
    <lineage>
        <taxon>Eukaryota</taxon>
        <taxon>Fungi</taxon>
        <taxon>Dikarya</taxon>
        <taxon>Ascomycota</taxon>
        <taxon>Saccharomycotina</taxon>
        <taxon>Saccharomycetes</taxon>
        <taxon>Saccharomycetales</taxon>
        <taxon>Saccharomycetaceae</taxon>
        <taxon>Saccharomyces</taxon>
    </lineage>
</organism>
<sequence length="764" mass="84679">MDHQDNSPPRYRNSGSNRATAYNSTTLPTMPKSATPTSSSTTVTTHLHNIKEEEANDDELTQIDRSSPRVLGRISSSSSSSSNIDLHDNLDMLHDMDKSATNLSLSTPNLHEEMGFRGDKGNSKEELTLLPPLPHTGELEIAPKFDINEAIFEQDDISQSSMLETENVIANLTSSTPDATRKSQDFAIMTHDNNMIANDNSELSDTILDNQTSFDLSKALEMTSHSNIRNIINPGSDGRTSRASRTPISTATLKTYSSSPASGEHDENTTTFSSTSDQAATILYDPNKILNPIPVSPSSPYEQHQSDRASRDRSRSNSSTLASTLRDTIILGLPQNNSTVERKLSRKLSNLSRKNTGTFEERLQSLPPLSTENSSEYAMAASIDIIGLQPPVISTPVPSTQTPIPFQSESALTSEEKRMPFLRRASSAILRKKSVKNGPSLTRPNTPTLPSSQTFDSGSTNGQHPLLIRRSSNIEYKQPRRQLSCSKSYSRLDSDTKFANSSRPSKEVLRTTSNHVEEVYRKISLGSKIKRGFTRILSDSNSSRDALAASPKIAVAGGTTASSLSPISTVRSSPITPSPNERKRVSTDSVSLVNRTSTSYPRSSADIIPTLHEEPQANIPKRSASRNMLSRNLSRKNILSEQETKGSEIYLDKEALQNLVPVFSVTEDTHHINRSSLQTQSTIKLCIDNLRNKEGLRLDVKEYVDILSQQQRKEDERYAILEKKFASCAWCSDKDLQYLKKKRTSMNKIWSDYVRFYRGKLNSP</sequence>
<feature type="compositionally biased region" description="Basic and acidic residues" evidence="1">
    <location>
        <begin position="304"/>
        <end position="315"/>
    </location>
</feature>